<protein>
    <recommendedName>
        <fullName evidence="3">WYL domain-containing protein</fullName>
    </recommendedName>
</protein>
<dbReference type="PATRIC" id="fig|189381.12.peg.895"/>
<organism evidence="1 2">
    <name type="scientific">Rossellomorea marisflavi</name>
    <dbReference type="NCBI Taxonomy" id="189381"/>
    <lineage>
        <taxon>Bacteria</taxon>
        <taxon>Bacillati</taxon>
        <taxon>Bacillota</taxon>
        <taxon>Bacilli</taxon>
        <taxon>Bacillales</taxon>
        <taxon>Bacillaceae</taxon>
        <taxon>Rossellomorea</taxon>
    </lineage>
</organism>
<reference evidence="2" key="1">
    <citation type="submission" date="2015-07" db="EMBL/GenBank/DDBJ databases">
        <title>Fjat-14235 jcm11544.</title>
        <authorList>
            <person name="Liu B."/>
            <person name="Wang J."/>
            <person name="Zhu Y."/>
            <person name="Liu G."/>
            <person name="Chen Q."/>
            <person name="Chen Z."/>
            <person name="Lan J."/>
            <person name="Che J."/>
            <person name="Ge C."/>
            <person name="Shi H."/>
            <person name="Pan Z."/>
            <person name="Liu X."/>
        </authorList>
    </citation>
    <scope>NUCLEOTIDE SEQUENCE [LARGE SCALE GENOMIC DNA]</scope>
    <source>
        <strain evidence="2">JCM 11544</strain>
    </source>
</reference>
<dbReference type="RefSeq" id="WP_053426846.1">
    <property type="nucleotide sequence ID" value="NZ_JAMQJB010000003.1"/>
</dbReference>
<dbReference type="STRING" id="189381.GCA_900166615_03508"/>
<proteinExistence type="predicted"/>
<accession>A0A0M0GQ70</accession>
<dbReference type="OrthoDB" id="2112405at2"/>
<dbReference type="AlphaFoldDB" id="A0A0M0GQ70"/>
<name>A0A0M0GQ70_9BACI</name>
<comment type="caution">
    <text evidence="1">The sequence shown here is derived from an EMBL/GenBank/DDBJ whole genome shotgun (WGS) entry which is preliminary data.</text>
</comment>
<keyword evidence="2" id="KW-1185">Reference proteome</keyword>
<gene>
    <name evidence="1" type="ORF">AF331_03935</name>
</gene>
<dbReference type="Proteomes" id="UP000037405">
    <property type="component" value="Unassembled WGS sequence"/>
</dbReference>
<sequence length="72" mass="8581">MDYLMRKAIEEGTPLKIIYIDRQSRLSERIITVETITPTHVRAYCYTKRALRMFRRENILSAGMIRDRKYGA</sequence>
<dbReference type="EMBL" id="LGUE01000001">
    <property type="protein sequence ID" value="KON91657.1"/>
    <property type="molecule type" value="Genomic_DNA"/>
</dbReference>
<evidence type="ECO:0000313" key="1">
    <source>
        <dbReference type="EMBL" id="KON91657.1"/>
    </source>
</evidence>
<evidence type="ECO:0000313" key="2">
    <source>
        <dbReference type="Proteomes" id="UP000037405"/>
    </source>
</evidence>
<evidence type="ECO:0008006" key="3">
    <source>
        <dbReference type="Google" id="ProtNLM"/>
    </source>
</evidence>